<accession>A0ABP4BIG0</accession>
<dbReference type="RefSeq" id="WP_343974692.1">
    <property type="nucleotide sequence ID" value="NZ_BAAAHK010000013.1"/>
</dbReference>
<sequence length="383" mass="42160">MIDVVAVTRPEDVVVDFLSVLDPGSGREVHLVIADRGAYLKLPAGVPLAGRLAPLADLLQTSGEGAKPFSPGSAADAIALETGDVRATVWTHSPADTRSSRGRWALDLASALGRAPVRHAVGDGHWFQWRSDLDVRLEQPVIDAKLDFVNTHCADLLLLGEEDENALLTRRLHAVERFFDADGDERARLFALMGSMSSDAAIVPDPWEFAISAYEIERLDATAAWVRAHLDPAAGQVIEVGACEGALTRRLLADGYSVDATEPNPAFLSRLESLARLHENVEGAVRIHPHSFEELTTTRRLTGSAYLLIEMLYYGQDLTLLDRFPTDRLFVSMDPEVLAHQAWPPAWSVEQQLDLVTPRVETVVNGRAYLRKRGSRGILLRRR</sequence>
<dbReference type="SUPFAM" id="SSF53335">
    <property type="entry name" value="S-adenosyl-L-methionine-dependent methyltransferases"/>
    <property type="match status" value="1"/>
</dbReference>
<protein>
    <recommendedName>
        <fullName evidence="3">Nodulation protein S (NodS)</fullName>
    </recommendedName>
</protein>
<evidence type="ECO:0008006" key="3">
    <source>
        <dbReference type="Google" id="ProtNLM"/>
    </source>
</evidence>
<keyword evidence="2" id="KW-1185">Reference proteome</keyword>
<organism evidence="1 2">
    <name type="scientific">Kribbella koreensis</name>
    <dbReference type="NCBI Taxonomy" id="57909"/>
    <lineage>
        <taxon>Bacteria</taxon>
        <taxon>Bacillati</taxon>
        <taxon>Actinomycetota</taxon>
        <taxon>Actinomycetes</taxon>
        <taxon>Propionibacteriales</taxon>
        <taxon>Kribbellaceae</taxon>
        <taxon>Kribbella</taxon>
    </lineage>
</organism>
<proteinExistence type="predicted"/>
<dbReference type="InterPro" id="IPR029063">
    <property type="entry name" value="SAM-dependent_MTases_sf"/>
</dbReference>
<name>A0ABP4BIG0_9ACTN</name>
<evidence type="ECO:0000313" key="1">
    <source>
        <dbReference type="EMBL" id="GAA0950192.1"/>
    </source>
</evidence>
<comment type="caution">
    <text evidence="1">The sequence shown here is derived from an EMBL/GenBank/DDBJ whole genome shotgun (WGS) entry which is preliminary data.</text>
</comment>
<dbReference type="Proteomes" id="UP001500542">
    <property type="component" value="Unassembled WGS sequence"/>
</dbReference>
<dbReference type="EMBL" id="BAAAHK010000013">
    <property type="protein sequence ID" value="GAA0950192.1"/>
    <property type="molecule type" value="Genomic_DNA"/>
</dbReference>
<reference evidence="2" key="1">
    <citation type="journal article" date="2019" name="Int. J. Syst. Evol. Microbiol.">
        <title>The Global Catalogue of Microorganisms (GCM) 10K type strain sequencing project: providing services to taxonomists for standard genome sequencing and annotation.</title>
        <authorList>
            <consortium name="The Broad Institute Genomics Platform"/>
            <consortium name="The Broad Institute Genome Sequencing Center for Infectious Disease"/>
            <person name="Wu L."/>
            <person name="Ma J."/>
        </authorList>
    </citation>
    <scope>NUCLEOTIDE SEQUENCE [LARGE SCALE GENOMIC DNA]</scope>
    <source>
        <strain evidence="2">JCM 10977</strain>
    </source>
</reference>
<gene>
    <name evidence="1" type="ORF">GCM10009554_49750</name>
</gene>
<dbReference type="Gene3D" id="3.40.50.150">
    <property type="entry name" value="Vaccinia Virus protein VP39"/>
    <property type="match status" value="1"/>
</dbReference>
<evidence type="ECO:0000313" key="2">
    <source>
        <dbReference type="Proteomes" id="UP001500542"/>
    </source>
</evidence>